<organism evidence="11 12">
    <name type="scientific">Volvox africanus</name>
    <dbReference type="NCBI Taxonomy" id="51714"/>
    <lineage>
        <taxon>Eukaryota</taxon>
        <taxon>Viridiplantae</taxon>
        <taxon>Chlorophyta</taxon>
        <taxon>core chlorophytes</taxon>
        <taxon>Chlorophyceae</taxon>
        <taxon>CS clade</taxon>
        <taxon>Chlamydomonadales</taxon>
        <taxon>Volvocaceae</taxon>
        <taxon>Volvox</taxon>
    </lineage>
</organism>
<evidence type="ECO:0000259" key="10">
    <source>
        <dbReference type="SMART" id="SM00470"/>
    </source>
</evidence>
<dbReference type="Pfam" id="PF02195">
    <property type="entry name" value="ParB_N"/>
    <property type="match status" value="1"/>
</dbReference>
<keyword evidence="12" id="KW-1185">Reference proteome</keyword>
<dbReference type="SUPFAM" id="SSF110849">
    <property type="entry name" value="ParB/Sulfiredoxin"/>
    <property type="match status" value="1"/>
</dbReference>
<evidence type="ECO:0000256" key="9">
    <source>
        <dbReference type="SAM" id="MobiDB-lite"/>
    </source>
</evidence>
<proteinExistence type="inferred from homology"/>
<keyword evidence="5" id="KW-0049">Antioxidant</keyword>
<dbReference type="GO" id="GO:0005737">
    <property type="term" value="C:cytoplasm"/>
    <property type="evidence" value="ECO:0007669"/>
    <property type="project" value="TreeGrafter"/>
</dbReference>
<sequence>MKSLTTRNLVSHASSSTIGLGARLAYNHGRTRPLVRANIGQQQSILISNNLKDDQAASAASSPNNDKYKWTFDGKSSGSREDGRLVIELPVSSIRRPLGRTRGNDPEKVAALMESIKEIGLQEPIDVLEVDGVYYGFSGCHRFEAHQRLGAETIRCRVRKATKEVLKMHLM</sequence>
<dbReference type="InterPro" id="IPR036086">
    <property type="entry name" value="ParB/Sulfiredoxin_sf"/>
</dbReference>
<feature type="region of interest" description="Disordered" evidence="9">
    <location>
        <begin position="56"/>
        <end position="80"/>
    </location>
</feature>
<evidence type="ECO:0000256" key="4">
    <source>
        <dbReference type="ARBA" id="ARBA00022840"/>
    </source>
</evidence>
<comment type="catalytic activity">
    <reaction evidence="8">
        <text>S-hydroxy-S-oxy-L-cysteinyl-[peroxiredoxin] + [protein]-dithiol + ATP = S-hydroxy-L-cysteinyl-[peroxiredoxin] + [protein]-disulfide + ADP + phosphate</text>
        <dbReference type="Rhea" id="RHEA:17545"/>
        <dbReference type="Rhea" id="RHEA-COMP:10593"/>
        <dbReference type="Rhea" id="RHEA-COMP:10594"/>
        <dbReference type="Rhea" id="RHEA-COMP:13681"/>
        <dbReference type="Rhea" id="RHEA-COMP:17976"/>
        <dbReference type="ChEBI" id="CHEBI:29950"/>
        <dbReference type="ChEBI" id="CHEBI:30616"/>
        <dbReference type="ChEBI" id="CHEBI:43474"/>
        <dbReference type="ChEBI" id="CHEBI:50058"/>
        <dbReference type="ChEBI" id="CHEBI:61973"/>
        <dbReference type="ChEBI" id="CHEBI:61974"/>
        <dbReference type="ChEBI" id="CHEBI:456216"/>
        <dbReference type="EC" id="1.8.98.2"/>
    </reaction>
</comment>
<dbReference type="EC" id="1.8.98.2" evidence="2"/>
<dbReference type="Gene3D" id="3.90.1530.10">
    <property type="entry name" value="Conserved hypothetical protein from pyrococcus furiosus pfu- 392566-001, ParB domain"/>
    <property type="match status" value="1"/>
</dbReference>
<dbReference type="GO" id="GO:0032542">
    <property type="term" value="F:sulfiredoxin activity"/>
    <property type="evidence" value="ECO:0007669"/>
    <property type="project" value="UniProtKB-EC"/>
</dbReference>
<dbReference type="GO" id="GO:0005524">
    <property type="term" value="F:ATP binding"/>
    <property type="evidence" value="ECO:0007669"/>
    <property type="project" value="UniProtKB-KW"/>
</dbReference>
<dbReference type="PANTHER" id="PTHR21348:SF2">
    <property type="entry name" value="SULFIREDOXIN-1"/>
    <property type="match status" value="1"/>
</dbReference>
<dbReference type="CDD" id="cd16395">
    <property type="entry name" value="Srx"/>
    <property type="match status" value="1"/>
</dbReference>
<keyword evidence="3" id="KW-0547">Nucleotide-binding</keyword>
<evidence type="ECO:0000256" key="2">
    <source>
        <dbReference type="ARBA" id="ARBA00013055"/>
    </source>
</evidence>
<dbReference type="EMBL" id="BNCO01000118">
    <property type="protein sequence ID" value="GIL68436.1"/>
    <property type="molecule type" value="Genomic_DNA"/>
</dbReference>
<evidence type="ECO:0000313" key="11">
    <source>
        <dbReference type="EMBL" id="GIL68436.1"/>
    </source>
</evidence>
<reference evidence="11" key="1">
    <citation type="journal article" date="2021" name="Proc. Natl. Acad. Sci. U.S.A.">
        <title>Three genomes in the algal genus Volvox reveal the fate of a haploid sex-determining region after a transition to homothallism.</title>
        <authorList>
            <person name="Yamamoto K."/>
            <person name="Hamaji T."/>
            <person name="Kawai-Toyooka H."/>
            <person name="Matsuzaki R."/>
            <person name="Takahashi F."/>
            <person name="Nishimura Y."/>
            <person name="Kawachi M."/>
            <person name="Noguchi H."/>
            <person name="Minakuchi Y."/>
            <person name="Umen J.G."/>
            <person name="Toyoda A."/>
            <person name="Nozaki H."/>
        </authorList>
    </citation>
    <scope>NUCLEOTIDE SEQUENCE</scope>
    <source>
        <strain evidence="11">NIES-3780</strain>
    </source>
</reference>
<name>A0A8J4FBU3_9CHLO</name>
<keyword evidence="6" id="KW-0560">Oxidoreductase</keyword>
<keyword evidence="7" id="KW-1015">Disulfide bond</keyword>
<dbReference type="SMART" id="SM00470">
    <property type="entry name" value="ParB"/>
    <property type="match status" value="1"/>
</dbReference>
<dbReference type="InterPro" id="IPR003115">
    <property type="entry name" value="ParB_N"/>
</dbReference>
<protein>
    <recommendedName>
        <fullName evidence="2">sulfiredoxin</fullName>
        <ecNumber evidence="2">1.8.98.2</ecNumber>
    </recommendedName>
</protein>
<evidence type="ECO:0000256" key="1">
    <source>
        <dbReference type="ARBA" id="ARBA00009609"/>
    </source>
</evidence>
<evidence type="ECO:0000313" key="12">
    <source>
        <dbReference type="Proteomes" id="UP000747399"/>
    </source>
</evidence>
<dbReference type="InterPro" id="IPR016692">
    <property type="entry name" value="Sulfiredoxin"/>
</dbReference>
<feature type="compositionally biased region" description="Basic and acidic residues" evidence="9">
    <location>
        <begin position="66"/>
        <end position="80"/>
    </location>
</feature>
<comment type="similarity">
    <text evidence="1">Belongs to the sulfiredoxin family.</text>
</comment>
<evidence type="ECO:0000256" key="3">
    <source>
        <dbReference type="ARBA" id="ARBA00022741"/>
    </source>
</evidence>
<dbReference type="Proteomes" id="UP000747399">
    <property type="component" value="Unassembled WGS sequence"/>
</dbReference>
<dbReference type="AlphaFoldDB" id="A0A8J4FBU3"/>
<evidence type="ECO:0000256" key="5">
    <source>
        <dbReference type="ARBA" id="ARBA00022862"/>
    </source>
</evidence>
<comment type="caution">
    <text evidence="11">The sequence shown here is derived from an EMBL/GenBank/DDBJ whole genome shotgun (WGS) entry which is preliminary data.</text>
</comment>
<evidence type="ECO:0000256" key="7">
    <source>
        <dbReference type="ARBA" id="ARBA00023157"/>
    </source>
</evidence>
<accession>A0A8J4FBU3</accession>
<feature type="domain" description="ParB-like N-terminal" evidence="10">
    <location>
        <begin position="87"/>
        <end position="166"/>
    </location>
</feature>
<evidence type="ECO:0000256" key="6">
    <source>
        <dbReference type="ARBA" id="ARBA00023002"/>
    </source>
</evidence>
<evidence type="ECO:0000256" key="8">
    <source>
        <dbReference type="ARBA" id="ARBA00047514"/>
    </source>
</evidence>
<dbReference type="PANTHER" id="PTHR21348">
    <property type="match status" value="1"/>
</dbReference>
<keyword evidence="4" id="KW-0067">ATP-binding</keyword>
<dbReference type="GO" id="GO:0034599">
    <property type="term" value="P:cellular response to oxidative stress"/>
    <property type="evidence" value="ECO:0007669"/>
    <property type="project" value="TreeGrafter"/>
</dbReference>
<gene>
    <name evidence="11" type="ORF">Vafri_21710</name>
</gene>